<sequence>MSDILDYSDSMNMFITKVKSNGVFTHWESTVYNNELRTVAEYTGPTYRGVVDEALVYIMDEYPVWVEEDANDTR</sequence>
<gene>
    <name evidence="3" type="ORF">UFOVP1034_42</name>
    <name evidence="4" type="ORF">UFOVP1177_42</name>
    <name evidence="5" type="ORF">UFOVP1243_29</name>
    <name evidence="6" type="ORF">UFOVP1581_116</name>
    <name evidence="1" type="ORF">UFOVP854_116</name>
    <name evidence="2" type="ORF">UFOVP964_116</name>
</gene>
<name>A0A6J5P755_9CAUD</name>
<dbReference type="EMBL" id="LR797132">
    <property type="protein sequence ID" value="CAB4189086.1"/>
    <property type="molecule type" value="Genomic_DNA"/>
</dbReference>
<dbReference type="EMBL" id="LR796798">
    <property type="protein sequence ID" value="CAB4167017.1"/>
    <property type="molecule type" value="Genomic_DNA"/>
</dbReference>
<protein>
    <submittedName>
        <fullName evidence="1">Uncharacterized protein</fullName>
    </submittedName>
</protein>
<dbReference type="EMBL" id="LR796924">
    <property type="protein sequence ID" value="CAB4175060.1"/>
    <property type="molecule type" value="Genomic_DNA"/>
</dbReference>
<evidence type="ECO:0000313" key="4">
    <source>
        <dbReference type="EMBL" id="CAB4189086.1"/>
    </source>
</evidence>
<evidence type="ECO:0000313" key="5">
    <source>
        <dbReference type="EMBL" id="CAB4193140.1"/>
    </source>
</evidence>
<dbReference type="EMBL" id="LR797196">
    <property type="protein sequence ID" value="CAB4193140.1"/>
    <property type="molecule type" value="Genomic_DNA"/>
</dbReference>
<evidence type="ECO:0000313" key="6">
    <source>
        <dbReference type="EMBL" id="CAB5231582.1"/>
    </source>
</evidence>
<accession>A0A6J5P755</accession>
<reference evidence="1" key="1">
    <citation type="submission" date="2020-04" db="EMBL/GenBank/DDBJ databases">
        <authorList>
            <person name="Chiriac C."/>
            <person name="Salcher M."/>
            <person name="Ghai R."/>
            <person name="Kavagutti S V."/>
        </authorList>
    </citation>
    <scope>NUCLEOTIDE SEQUENCE</scope>
</reference>
<organism evidence="1">
    <name type="scientific">uncultured Caudovirales phage</name>
    <dbReference type="NCBI Taxonomy" id="2100421"/>
    <lineage>
        <taxon>Viruses</taxon>
        <taxon>Duplodnaviria</taxon>
        <taxon>Heunggongvirae</taxon>
        <taxon>Uroviricota</taxon>
        <taxon>Caudoviricetes</taxon>
        <taxon>Peduoviridae</taxon>
        <taxon>Maltschvirus</taxon>
        <taxon>Maltschvirus maltsch</taxon>
    </lineage>
</organism>
<dbReference type="EMBL" id="LR796979">
    <property type="protein sequence ID" value="CAB4179181.1"/>
    <property type="molecule type" value="Genomic_DNA"/>
</dbReference>
<evidence type="ECO:0000313" key="3">
    <source>
        <dbReference type="EMBL" id="CAB4179181.1"/>
    </source>
</evidence>
<evidence type="ECO:0000313" key="1">
    <source>
        <dbReference type="EMBL" id="CAB4167017.1"/>
    </source>
</evidence>
<proteinExistence type="predicted"/>
<evidence type="ECO:0000313" key="2">
    <source>
        <dbReference type="EMBL" id="CAB4175060.1"/>
    </source>
</evidence>
<dbReference type="EMBL" id="LR798433">
    <property type="protein sequence ID" value="CAB5231582.1"/>
    <property type="molecule type" value="Genomic_DNA"/>
</dbReference>